<dbReference type="RefSeq" id="WP_104848137.1">
    <property type="nucleotide sequence ID" value="NZ_PKOZ01000001.1"/>
</dbReference>
<dbReference type="GO" id="GO:0000162">
    <property type="term" value="P:L-tryptophan biosynthetic process"/>
    <property type="evidence" value="ECO:0007669"/>
    <property type="project" value="TreeGrafter"/>
</dbReference>
<organism evidence="3 4">
    <name type="scientific">Pradoshia eiseniae</name>
    <dbReference type="NCBI Taxonomy" id="2064768"/>
    <lineage>
        <taxon>Bacteria</taxon>
        <taxon>Bacillati</taxon>
        <taxon>Bacillota</taxon>
        <taxon>Bacilli</taxon>
        <taxon>Bacillales</taxon>
        <taxon>Bacillaceae</taxon>
        <taxon>Pradoshia</taxon>
    </lineage>
</organism>
<dbReference type="OrthoDB" id="9804328at2"/>
<dbReference type="SUPFAM" id="SSF52317">
    <property type="entry name" value="Class I glutamine amidotransferase-like"/>
    <property type="match status" value="1"/>
</dbReference>
<feature type="domain" description="Glutamine amidotransferase" evidence="2">
    <location>
        <begin position="3"/>
        <end position="186"/>
    </location>
</feature>
<keyword evidence="4" id="KW-1185">Reference proteome</keyword>
<dbReference type="GO" id="GO:0005829">
    <property type="term" value="C:cytosol"/>
    <property type="evidence" value="ECO:0007669"/>
    <property type="project" value="TreeGrafter"/>
</dbReference>
<name>A0A2S7N4P5_9BACI</name>
<evidence type="ECO:0000313" key="4">
    <source>
        <dbReference type="Proteomes" id="UP000239663"/>
    </source>
</evidence>
<dbReference type="Gene3D" id="3.40.50.880">
    <property type="match status" value="1"/>
</dbReference>
<dbReference type="InterPro" id="IPR029062">
    <property type="entry name" value="Class_I_gatase-like"/>
</dbReference>
<dbReference type="EMBL" id="PKOZ01000001">
    <property type="protein sequence ID" value="PQD97042.1"/>
    <property type="molecule type" value="Genomic_DNA"/>
</dbReference>
<dbReference type="InterPro" id="IPR006221">
    <property type="entry name" value="TrpG/PapA_dom"/>
</dbReference>
<evidence type="ECO:0000313" key="3">
    <source>
        <dbReference type="EMBL" id="PQD97042.1"/>
    </source>
</evidence>
<dbReference type="PANTHER" id="PTHR43418:SF4">
    <property type="entry name" value="MULTIFUNCTIONAL TRYPTOPHAN BIOSYNTHESIS PROTEIN"/>
    <property type="match status" value="1"/>
</dbReference>
<dbReference type="FunFam" id="3.40.50.880:FF:000003">
    <property type="entry name" value="Anthranilate synthase component II"/>
    <property type="match status" value="1"/>
</dbReference>
<evidence type="ECO:0000256" key="1">
    <source>
        <dbReference type="ARBA" id="ARBA00022962"/>
    </source>
</evidence>
<dbReference type="InterPro" id="IPR050472">
    <property type="entry name" value="Anth_synth/Amidotransfase"/>
</dbReference>
<dbReference type="AlphaFoldDB" id="A0A2S7N4P5"/>
<dbReference type="PANTHER" id="PTHR43418">
    <property type="entry name" value="MULTIFUNCTIONAL TRYPTOPHAN BIOSYNTHESIS PROTEIN-RELATED"/>
    <property type="match status" value="1"/>
</dbReference>
<proteinExistence type="predicted"/>
<keyword evidence="1" id="KW-0315">Glutamine amidotransferase</keyword>
<dbReference type="PRINTS" id="PR00097">
    <property type="entry name" value="ANTSNTHASEII"/>
</dbReference>
<dbReference type="CDD" id="cd01743">
    <property type="entry name" value="GATase1_Anthranilate_Synthase"/>
    <property type="match status" value="1"/>
</dbReference>
<dbReference type="GO" id="GO:0004049">
    <property type="term" value="F:anthranilate synthase activity"/>
    <property type="evidence" value="ECO:0007669"/>
    <property type="project" value="TreeGrafter"/>
</dbReference>
<dbReference type="NCBIfam" id="TIGR00566">
    <property type="entry name" value="trpG_papA"/>
    <property type="match status" value="1"/>
</dbReference>
<dbReference type="InterPro" id="IPR017926">
    <property type="entry name" value="GATASE"/>
</dbReference>
<dbReference type="PROSITE" id="PS51273">
    <property type="entry name" value="GATASE_TYPE_1"/>
    <property type="match status" value="1"/>
</dbReference>
<dbReference type="Proteomes" id="UP000239663">
    <property type="component" value="Unassembled WGS sequence"/>
</dbReference>
<reference evidence="3 4" key="1">
    <citation type="submission" date="2017-12" db="EMBL/GenBank/DDBJ databases">
        <title>Taxonomic description and draft genome of Pradoshia cofamensis Gen. nov., sp. nov., a thermotolerant bacillale isolated from anterior gut of earthworm Eisenia fetida.</title>
        <authorList>
            <person name="Saha T."/>
            <person name="Chakraborty R."/>
        </authorList>
    </citation>
    <scope>NUCLEOTIDE SEQUENCE [LARGE SCALE GENOMIC DNA]</scope>
    <source>
        <strain evidence="3 4">EAG3</strain>
    </source>
</reference>
<gene>
    <name evidence="3" type="ORF">CYL18_03980</name>
</gene>
<dbReference type="Pfam" id="PF00117">
    <property type="entry name" value="GATase"/>
    <property type="match status" value="1"/>
</dbReference>
<sequence>MILLIDNFDSFTYNLYQLCLELGKEVEVRRNNAISVSEVAMMQPDAIILSPGPGRPEDSGVCAEVVNAFYEEIPILGVCLGHQLIGQLFGGIITQAKEIKHGKCSPITHQSGELFEEIAPCFDAMRYHSLVIERNSLPECFELTAFSLDDGEIMAIAHKEYPLYGVQFHPESIGTPVGKQLLTNFFQLNRKGRAIYA</sequence>
<accession>A0A2S7N4P5</accession>
<dbReference type="PRINTS" id="PR00099">
    <property type="entry name" value="CPSGATASE"/>
</dbReference>
<comment type="caution">
    <text evidence="3">The sequence shown here is derived from an EMBL/GenBank/DDBJ whole genome shotgun (WGS) entry which is preliminary data.</text>
</comment>
<protein>
    <submittedName>
        <fullName evidence="3">Aminodeoxychorismate/anthranilate synthase component II</fullName>
    </submittedName>
</protein>
<dbReference type="PRINTS" id="PR00096">
    <property type="entry name" value="GATASE"/>
</dbReference>
<evidence type="ECO:0000259" key="2">
    <source>
        <dbReference type="Pfam" id="PF00117"/>
    </source>
</evidence>